<dbReference type="Pfam" id="PF01496">
    <property type="entry name" value="V_ATPase_I"/>
    <property type="match status" value="1"/>
</dbReference>
<comment type="similarity">
    <text evidence="2 9">Belongs to the V-ATPase 116 kDa subunit family.</text>
</comment>
<comment type="caution">
    <text evidence="12">The sequence shown here is derived from an EMBL/GenBank/DDBJ whole genome shotgun (WGS) entry which is preliminary data.</text>
</comment>
<evidence type="ECO:0000256" key="7">
    <source>
        <dbReference type="ARBA" id="ARBA00023065"/>
    </source>
</evidence>
<dbReference type="PANTHER" id="PTHR11629">
    <property type="entry name" value="VACUOLAR PROTON ATPASES"/>
    <property type="match status" value="1"/>
</dbReference>
<dbReference type="GO" id="GO:0046961">
    <property type="term" value="F:proton-transporting ATPase activity, rotational mechanism"/>
    <property type="evidence" value="ECO:0007669"/>
    <property type="project" value="InterPro"/>
</dbReference>
<reference evidence="12" key="1">
    <citation type="submission" date="2020-03" db="EMBL/GenBank/DDBJ databases">
        <title>Studies in the Genomics of Life Span.</title>
        <authorList>
            <person name="Glass D."/>
        </authorList>
    </citation>
    <scope>NUCLEOTIDE SEQUENCE</scope>
    <source>
        <strain evidence="12">SUZIE</strain>
        <tissue evidence="12">Muscle</tissue>
    </source>
</reference>
<feature type="transmembrane region" description="Helical" evidence="9">
    <location>
        <begin position="399"/>
        <end position="424"/>
    </location>
</feature>
<evidence type="ECO:0000256" key="8">
    <source>
        <dbReference type="ARBA" id="ARBA00023136"/>
    </source>
</evidence>
<feature type="coiled-coil region" evidence="10">
    <location>
        <begin position="94"/>
        <end position="128"/>
    </location>
</feature>
<evidence type="ECO:0000256" key="4">
    <source>
        <dbReference type="ARBA" id="ARBA00022692"/>
    </source>
</evidence>
<evidence type="ECO:0000256" key="5">
    <source>
        <dbReference type="ARBA" id="ARBA00022781"/>
    </source>
</evidence>
<dbReference type="GO" id="GO:0051117">
    <property type="term" value="F:ATPase binding"/>
    <property type="evidence" value="ECO:0007669"/>
    <property type="project" value="TreeGrafter"/>
</dbReference>
<gene>
    <name evidence="12" type="ORF">SUZIE_201615</name>
</gene>
<dbReference type="PANTHER" id="PTHR11629:SF21">
    <property type="entry name" value="V-TYPE PROTON ATPASE 116 KDA SUBUNIT A 3"/>
    <property type="match status" value="1"/>
</dbReference>
<dbReference type="InterPro" id="IPR002490">
    <property type="entry name" value="V-ATPase_116kDa_su"/>
</dbReference>
<dbReference type="InterPro" id="IPR026028">
    <property type="entry name" value="V-type_ATPase_116kDa_su_euka"/>
</dbReference>
<evidence type="ECO:0000313" key="12">
    <source>
        <dbReference type="EMBL" id="MBZ3889169.1"/>
    </source>
</evidence>
<proteinExistence type="inferred from homology"/>
<dbReference type="GO" id="GO:0007035">
    <property type="term" value="P:vacuolar acidification"/>
    <property type="evidence" value="ECO:0007669"/>
    <property type="project" value="TreeGrafter"/>
</dbReference>
<evidence type="ECO:0000256" key="3">
    <source>
        <dbReference type="ARBA" id="ARBA00022448"/>
    </source>
</evidence>
<keyword evidence="13" id="KW-1185">Reference proteome</keyword>
<keyword evidence="3 9" id="KW-0813">Transport</keyword>
<dbReference type="GO" id="GO:0000220">
    <property type="term" value="C:vacuolar proton-transporting V-type ATPase, V0 domain"/>
    <property type="evidence" value="ECO:0007669"/>
    <property type="project" value="InterPro"/>
</dbReference>
<evidence type="ECO:0000256" key="1">
    <source>
        <dbReference type="ARBA" id="ARBA00004141"/>
    </source>
</evidence>
<feature type="transmembrane region" description="Helical" evidence="9">
    <location>
        <begin position="598"/>
        <end position="617"/>
    </location>
</feature>
<accession>A0AA41TA59</accession>
<evidence type="ECO:0000313" key="13">
    <source>
        <dbReference type="Proteomes" id="UP001166674"/>
    </source>
</evidence>
<sequence length="836" mass="92801">MGSMFRSEEVALVQLFLPTAAAYTCVGQLGELGLVEFRDLNASVSAFQRRFTVDIRRCEELEKTFTFLQEQVQRAGLALPPPEGRLPAPPPRDLLRIQEETERLAQELRDVQGNRQALRTQLHQLQLHSAVLHQDQGPPLAAALTDGPSSERTPLLPPHQGPHQHLRVNFVAGAVEPHKAAAMERLLWRACRGFLIASFRETERPLEDPLTGEPVTWMTFLISYWGEQIGQKIRKITDCFHCHTFPFLEEEAARQGALQQLQQQSQELQEVLRETEWFLSQVLGQVQQLLPPGQVQVRKMKAVYLALNQCSLSSTHKCLIAEAWCAAQDLPALQRALHSSSSEAGVSAVAHRIACRDMPPTLIRTNRFTASFQGIVDAYGVGCYQEVNPAPYTIITFPFLFAVMFGDVGHGLLMFLFALAMVLAENRPAVKTAQNEIWQTFFGGRYLLLLMGLFSVYTGFIYNECFSRATTIFPSGWSVAAMANQSGWSDTFLSQHPLLTLDPNVTGVFLGPYPFGIDPVWSLATNHLSFLNSFKMKMSVILGVTHMAFGVLLGVFNHVHFGQGHRLLLETLPELIFLLGLFGYLVFLVVYKWLRVSAAGAASAPSILIHFINMFLFSRSPTNRPLFPGQEVVQHVLVVLALATVPVLLLGTPSYLLHRRLRSRHSPRPAVARQDQEEDKAGLLDSPSASASEKGWSSDEEKAGCAGDEAAELAASEVLMHQAIHTIEFCLGCISNTASYLRLWALSLAHAQLSEVLWAMVMRVGLRMCGEVGVAAVALVPIFAAFAVMTVAILLVMEGLSAFLHALRLHWVEFQNKFYAGTGYKLSPFTFAIQEE</sequence>
<name>A0AA41TA59_SCICA</name>
<feature type="region of interest" description="Disordered" evidence="11">
    <location>
        <begin position="138"/>
        <end position="159"/>
    </location>
</feature>
<keyword evidence="8 9" id="KW-0472">Membrane</keyword>
<dbReference type="Proteomes" id="UP001166674">
    <property type="component" value="Unassembled WGS sequence"/>
</dbReference>
<feature type="transmembrane region" description="Helical" evidence="9">
    <location>
        <begin position="540"/>
        <end position="559"/>
    </location>
</feature>
<organism evidence="12 13">
    <name type="scientific">Sciurus carolinensis</name>
    <name type="common">Eastern gray squirrel</name>
    <dbReference type="NCBI Taxonomy" id="30640"/>
    <lineage>
        <taxon>Eukaryota</taxon>
        <taxon>Metazoa</taxon>
        <taxon>Chordata</taxon>
        <taxon>Craniata</taxon>
        <taxon>Vertebrata</taxon>
        <taxon>Euteleostomi</taxon>
        <taxon>Mammalia</taxon>
        <taxon>Eutheria</taxon>
        <taxon>Euarchontoglires</taxon>
        <taxon>Glires</taxon>
        <taxon>Rodentia</taxon>
        <taxon>Sciuromorpha</taxon>
        <taxon>Sciuridae</taxon>
        <taxon>Sciurinae</taxon>
        <taxon>Sciurini</taxon>
        <taxon>Sciurus</taxon>
    </lineage>
</organism>
<keyword evidence="6 9" id="KW-1133">Transmembrane helix</keyword>
<feature type="region of interest" description="Disordered" evidence="11">
    <location>
        <begin position="667"/>
        <end position="701"/>
    </location>
</feature>
<protein>
    <recommendedName>
        <fullName evidence="9">V-type proton ATPase subunit a</fullName>
    </recommendedName>
</protein>
<keyword evidence="4 9" id="KW-0812">Transmembrane</keyword>
<evidence type="ECO:0000256" key="9">
    <source>
        <dbReference type="RuleBase" id="RU361189"/>
    </source>
</evidence>
<evidence type="ECO:0000256" key="2">
    <source>
        <dbReference type="ARBA" id="ARBA00009904"/>
    </source>
</evidence>
<comment type="function">
    <text evidence="9">Essential component of the vacuolar proton pump (V-ATPase), a multimeric enzyme that catalyzes the translocation of protons across the membranes. Required for assembly and activity of the V-ATPase.</text>
</comment>
<feature type="transmembrane region" description="Helical" evidence="9">
    <location>
        <begin position="571"/>
        <end position="591"/>
    </location>
</feature>
<comment type="subcellular location">
    <subcellularLocation>
        <location evidence="1">Membrane</location>
        <topology evidence="1">Multi-pass membrane protein</topology>
    </subcellularLocation>
</comment>
<keyword evidence="7 9" id="KW-0406">Ion transport</keyword>
<dbReference type="AlphaFoldDB" id="A0AA41TA59"/>
<evidence type="ECO:0000256" key="11">
    <source>
        <dbReference type="SAM" id="MobiDB-lite"/>
    </source>
</evidence>
<dbReference type="PIRSF" id="PIRSF001293">
    <property type="entry name" value="ATP6V0A1"/>
    <property type="match status" value="1"/>
</dbReference>
<keyword evidence="10" id="KW-0175">Coiled coil</keyword>
<keyword evidence="5 9" id="KW-0375">Hydrogen ion transport</keyword>
<dbReference type="GO" id="GO:0005886">
    <property type="term" value="C:plasma membrane"/>
    <property type="evidence" value="ECO:0007669"/>
    <property type="project" value="TreeGrafter"/>
</dbReference>
<dbReference type="EMBL" id="JAATJV010429551">
    <property type="protein sequence ID" value="MBZ3889169.1"/>
    <property type="molecule type" value="Genomic_DNA"/>
</dbReference>
<feature type="transmembrane region" description="Helical" evidence="9">
    <location>
        <begin position="637"/>
        <end position="658"/>
    </location>
</feature>
<evidence type="ECO:0000256" key="6">
    <source>
        <dbReference type="ARBA" id="ARBA00022989"/>
    </source>
</evidence>
<feature type="transmembrane region" description="Helical" evidence="9">
    <location>
        <begin position="772"/>
        <end position="797"/>
    </location>
</feature>
<evidence type="ECO:0000256" key="10">
    <source>
        <dbReference type="SAM" id="Coils"/>
    </source>
</evidence>